<evidence type="ECO:0000313" key="3">
    <source>
        <dbReference type="Proteomes" id="UP000053766"/>
    </source>
</evidence>
<proteinExistence type="predicted"/>
<dbReference type="Proteomes" id="UP000053766">
    <property type="component" value="Unassembled WGS sequence"/>
</dbReference>
<dbReference type="PANTHER" id="PTHR34493">
    <property type="entry name" value="PROTEIN CBG13422-RELATED"/>
    <property type="match status" value="1"/>
</dbReference>
<evidence type="ECO:0000259" key="1">
    <source>
        <dbReference type="Pfam" id="PF25096"/>
    </source>
</evidence>
<feature type="domain" description="DUF7808" evidence="1">
    <location>
        <begin position="65"/>
        <end position="124"/>
    </location>
</feature>
<dbReference type="Pfam" id="PF25096">
    <property type="entry name" value="DUF7808"/>
    <property type="match status" value="1"/>
</dbReference>
<protein>
    <recommendedName>
        <fullName evidence="1">DUF7808 domain-containing protein</fullName>
    </recommendedName>
</protein>
<dbReference type="AlphaFoldDB" id="A0A0D8XEQ8"/>
<evidence type="ECO:0000313" key="2">
    <source>
        <dbReference type="EMBL" id="KJH43140.1"/>
    </source>
</evidence>
<sequence length="126" mass="14446">MQLATTGVDRLNVVFRLGKMLRTAHLLSNLLLISCITRWEMRTLKCEDTFCHLAVGNGTFQEADCTLSGADRDSVISKSPTTNRMCIRFYTYNTQKTNNGWQLWRNGKCTDENITLQVHCGFLYEE</sequence>
<organism evidence="2 3">
    <name type="scientific">Dictyocaulus viviparus</name>
    <name type="common">Bovine lungworm</name>
    <dbReference type="NCBI Taxonomy" id="29172"/>
    <lineage>
        <taxon>Eukaryota</taxon>
        <taxon>Metazoa</taxon>
        <taxon>Ecdysozoa</taxon>
        <taxon>Nematoda</taxon>
        <taxon>Chromadorea</taxon>
        <taxon>Rhabditida</taxon>
        <taxon>Rhabditina</taxon>
        <taxon>Rhabditomorpha</taxon>
        <taxon>Strongyloidea</taxon>
        <taxon>Metastrongylidae</taxon>
        <taxon>Dictyocaulus</taxon>
    </lineage>
</organism>
<accession>A0A0D8XEQ8</accession>
<name>A0A0D8XEQ8_DICVI</name>
<dbReference type="EMBL" id="KN716588">
    <property type="protein sequence ID" value="KJH43140.1"/>
    <property type="molecule type" value="Genomic_DNA"/>
</dbReference>
<dbReference type="OrthoDB" id="5797427at2759"/>
<gene>
    <name evidence="2" type="ORF">DICVIV_10861</name>
</gene>
<reference evidence="2 3" key="1">
    <citation type="submission" date="2013-11" db="EMBL/GenBank/DDBJ databases">
        <title>Draft genome of the bovine lungworm Dictyocaulus viviparus.</title>
        <authorList>
            <person name="Mitreva M."/>
        </authorList>
    </citation>
    <scope>NUCLEOTIDE SEQUENCE [LARGE SCALE GENOMIC DNA]</scope>
    <source>
        <strain evidence="2 3">HannoverDv2000</strain>
    </source>
</reference>
<dbReference type="InterPro" id="IPR056710">
    <property type="entry name" value="DUF7808"/>
</dbReference>
<dbReference type="PANTHER" id="PTHR34493:SF2">
    <property type="entry name" value="SECRETED PROTEIN"/>
    <property type="match status" value="1"/>
</dbReference>
<keyword evidence="3" id="KW-1185">Reference proteome</keyword>
<reference evidence="3" key="2">
    <citation type="journal article" date="2016" name="Sci. Rep.">
        <title>Dictyocaulus viviparus genome, variome and transcriptome elucidate lungworm biology and support future intervention.</title>
        <authorList>
            <person name="McNulty S.N."/>
            <person name="Strube C."/>
            <person name="Rosa B.A."/>
            <person name="Martin J.C."/>
            <person name="Tyagi R."/>
            <person name="Choi Y.J."/>
            <person name="Wang Q."/>
            <person name="Hallsworth Pepin K."/>
            <person name="Zhang X."/>
            <person name="Ozersky P."/>
            <person name="Wilson R.K."/>
            <person name="Sternberg P.W."/>
            <person name="Gasser R.B."/>
            <person name="Mitreva M."/>
        </authorList>
    </citation>
    <scope>NUCLEOTIDE SEQUENCE [LARGE SCALE GENOMIC DNA]</scope>
    <source>
        <strain evidence="3">HannoverDv2000</strain>
    </source>
</reference>